<organism evidence="1 2">
    <name type="scientific">Acetobacter cerevisiae</name>
    <dbReference type="NCBI Taxonomy" id="178900"/>
    <lineage>
        <taxon>Bacteria</taxon>
        <taxon>Pseudomonadati</taxon>
        <taxon>Pseudomonadota</taxon>
        <taxon>Alphaproteobacteria</taxon>
        <taxon>Acetobacterales</taxon>
        <taxon>Acetobacteraceae</taxon>
        <taxon>Acetobacter</taxon>
    </lineage>
</organism>
<gene>
    <name evidence="1" type="ORF">AD928_09640</name>
</gene>
<evidence type="ECO:0000313" key="2">
    <source>
        <dbReference type="Proteomes" id="UP000075473"/>
    </source>
</evidence>
<proteinExistence type="predicted"/>
<dbReference type="EMBL" id="LHZA01000150">
    <property type="protein sequence ID" value="KXU93072.1"/>
    <property type="molecule type" value="Genomic_DNA"/>
</dbReference>
<sequence length="76" mass="8729">MMEAGFCMLHFPQRSMAQIERKVLNGMRALQASTLPPEMGKHWREHYDRYQREGSAALRALLTQHLALCLAEGQDT</sequence>
<evidence type="ECO:0000313" key="1">
    <source>
        <dbReference type="EMBL" id="KXU93072.1"/>
    </source>
</evidence>
<reference evidence="1 2" key="1">
    <citation type="submission" date="2015-06" db="EMBL/GenBank/DDBJ databases">
        <title>Improved classification and identification of acetic acid bacteria using matrix-assisted laser desorption/ionization time-of-flight mass spectrometry; Gluconobacter nephelii and Gluconobacter uchimurae are later heterotypic synonyms of Gluconobacter japonicus and Gluconobacter oxydans, respectively.</title>
        <authorList>
            <person name="Li L."/>
            <person name="Cleenwerck I."/>
            <person name="De Vuyst L."/>
            <person name="Vandamme P."/>
        </authorList>
    </citation>
    <scope>NUCLEOTIDE SEQUENCE [LARGE SCALE GENOMIC DNA]</scope>
    <source>
        <strain evidence="1 2">LMG 1625</strain>
    </source>
</reference>
<comment type="caution">
    <text evidence="1">The sequence shown here is derived from an EMBL/GenBank/DDBJ whole genome shotgun (WGS) entry which is preliminary data.</text>
</comment>
<dbReference type="PATRIC" id="fig|178900.5.peg.701"/>
<protein>
    <submittedName>
        <fullName evidence="1">Uncharacterized protein</fullName>
    </submittedName>
</protein>
<dbReference type="AlphaFoldDB" id="A0A149Q743"/>
<name>A0A149Q743_9PROT</name>
<dbReference type="Proteomes" id="UP000075473">
    <property type="component" value="Unassembled WGS sequence"/>
</dbReference>
<accession>A0A149Q743</accession>